<evidence type="ECO:0000313" key="12">
    <source>
        <dbReference type="Proteomes" id="UP000007266"/>
    </source>
</evidence>
<proteinExistence type="inferred from homology"/>
<dbReference type="KEGG" id="tca:107398753"/>
<feature type="transmembrane region" description="Helical" evidence="10">
    <location>
        <begin position="286"/>
        <end position="306"/>
    </location>
</feature>
<evidence type="ECO:0000256" key="5">
    <source>
        <dbReference type="ARBA" id="ARBA00022725"/>
    </source>
</evidence>
<evidence type="ECO:0000256" key="3">
    <source>
        <dbReference type="ARBA" id="ARBA00022606"/>
    </source>
</evidence>
<protein>
    <recommendedName>
        <fullName evidence="10">Odorant receptor</fullName>
    </recommendedName>
</protein>
<keyword evidence="7 10" id="KW-0472">Membrane</keyword>
<feature type="transmembrane region" description="Helical" evidence="10">
    <location>
        <begin position="172"/>
        <end position="191"/>
    </location>
</feature>
<evidence type="ECO:0000256" key="8">
    <source>
        <dbReference type="ARBA" id="ARBA00023170"/>
    </source>
</evidence>
<evidence type="ECO:0000256" key="6">
    <source>
        <dbReference type="ARBA" id="ARBA00022989"/>
    </source>
</evidence>
<comment type="similarity">
    <text evidence="10">Belongs to the insect chemoreceptor superfamily. Heteromeric odorant receptor channel (TC 1.A.69) family.</text>
</comment>
<keyword evidence="3 10" id="KW-0716">Sensory transduction</keyword>
<feature type="transmembrane region" description="Helical" evidence="10">
    <location>
        <begin position="75"/>
        <end position="94"/>
    </location>
</feature>
<accession>D6X414</accession>
<feature type="transmembrane region" description="Helical" evidence="10">
    <location>
        <begin position="130"/>
        <end position="152"/>
    </location>
</feature>
<dbReference type="PANTHER" id="PTHR21137">
    <property type="entry name" value="ODORANT RECEPTOR"/>
    <property type="match status" value="1"/>
</dbReference>
<dbReference type="eggNOG" id="ENOG502SAW0">
    <property type="taxonomic scope" value="Eukaryota"/>
</dbReference>
<dbReference type="AlphaFoldDB" id="D6X414"/>
<gene>
    <name evidence="11" type="primary">AUGUSTUS-3.0.2_30320</name>
    <name evidence="11" type="ORF">TcasGA2_TC030320</name>
</gene>
<dbReference type="Proteomes" id="UP000007266">
    <property type="component" value="Linkage group 10"/>
</dbReference>
<dbReference type="PhylomeDB" id="D6X414"/>
<keyword evidence="6 10" id="KW-1133">Transmembrane helix</keyword>
<dbReference type="GO" id="GO:0004984">
    <property type="term" value="F:olfactory receptor activity"/>
    <property type="evidence" value="ECO:0000318"/>
    <property type="project" value="GO_Central"/>
</dbReference>
<keyword evidence="9 10" id="KW-0807">Transducer</keyword>
<feature type="transmembrane region" description="Helical" evidence="10">
    <location>
        <begin position="258"/>
        <end position="280"/>
    </location>
</feature>
<keyword evidence="5 10" id="KW-0552">Olfaction</keyword>
<feature type="transmembrane region" description="Helical" evidence="10">
    <location>
        <begin position="349"/>
        <end position="371"/>
    </location>
</feature>
<evidence type="ECO:0000256" key="2">
    <source>
        <dbReference type="ARBA" id="ARBA00022475"/>
    </source>
</evidence>
<feature type="transmembrane region" description="Helical" evidence="10">
    <location>
        <begin position="43"/>
        <end position="63"/>
    </location>
</feature>
<dbReference type="OMA" id="LCHRART"/>
<dbReference type="InterPro" id="IPR004117">
    <property type="entry name" value="7tm6_olfct_rcpt"/>
</dbReference>
<dbReference type="EMBL" id="KQ971379">
    <property type="protein sequence ID" value="EEZ97776.1"/>
    <property type="molecule type" value="Genomic_DNA"/>
</dbReference>
<comment type="subcellular location">
    <subcellularLocation>
        <location evidence="1 10">Cell membrane</location>
        <topology evidence="1 10">Multi-pass membrane protein</topology>
    </subcellularLocation>
</comment>
<sequence>MDFTIRDFDLRNSFSLERKLLLVLGFYPIRDKEKHRILHQLSAFLNLLLYYGQLLTIIIQMVIDRNDLSKLTDSTLYFLTLFTFLCKLFNFQYYGKDLIEVEKSLTDPIFYGYSFHKLQIIKAKVRSCTLVCLAFRISCTCSCFIYSVVPFIDRSGQKTLSIPGWFPYDTAKHFYITFFLQSLSLFISAHCNSATDTLPCKLISLATAQFELLKDNLRTIDYENSFEETKHALVKCITHHRKIVNYTKRVETIFSKGIFLQLFASVLVICTTGFQLVIVPFGSLKFAIHGIYLCAMTAQIAIYCYYGHDVMITSDEIGTSLYMSNWYASHIKIRKIMVIFLEKTKKPTIVLAGNFITLSLVTLTQILRSAYSYFAVLRRLYADD</sequence>
<reference evidence="11 12" key="2">
    <citation type="journal article" date="2010" name="Nucleic Acids Res.">
        <title>BeetleBase in 2010: revisions to provide comprehensive genomic information for Tribolium castaneum.</title>
        <authorList>
            <person name="Kim H.S."/>
            <person name="Murphy T."/>
            <person name="Xia J."/>
            <person name="Caragea D."/>
            <person name="Park Y."/>
            <person name="Beeman R.W."/>
            <person name="Lorenzen M.D."/>
            <person name="Butcher S."/>
            <person name="Manak J.R."/>
            <person name="Brown S.J."/>
        </authorList>
    </citation>
    <scope>GENOME REANNOTATION</scope>
    <source>
        <strain evidence="11 12">Georgia GA2</strain>
    </source>
</reference>
<dbReference type="GO" id="GO:0050911">
    <property type="term" value="P:detection of chemical stimulus involved in sensory perception of smell"/>
    <property type="evidence" value="ECO:0000318"/>
    <property type="project" value="GO_Central"/>
</dbReference>
<evidence type="ECO:0000256" key="9">
    <source>
        <dbReference type="ARBA" id="ARBA00023224"/>
    </source>
</evidence>
<dbReference type="GO" id="GO:0007165">
    <property type="term" value="P:signal transduction"/>
    <property type="evidence" value="ECO:0007669"/>
    <property type="project" value="UniProtKB-KW"/>
</dbReference>
<dbReference type="Pfam" id="PF02949">
    <property type="entry name" value="7tm_6"/>
    <property type="match status" value="1"/>
</dbReference>
<dbReference type="PANTHER" id="PTHR21137:SF35">
    <property type="entry name" value="ODORANT RECEPTOR 19A-RELATED"/>
    <property type="match status" value="1"/>
</dbReference>
<reference evidence="11 12" key="1">
    <citation type="journal article" date="2008" name="Nature">
        <title>The genome of the model beetle and pest Tribolium castaneum.</title>
        <authorList>
            <consortium name="Tribolium Genome Sequencing Consortium"/>
            <person name="Richards S."/>
            <person name="Gibbs R.A."/>
            <person name="Weinstock G.M."/>
            <person name="Brown S.J."/>
            <person name="Denell R."/>
            <person name="Beeman R.W."/>
            <person name="Gibbs R."/>
            <person name="Beeman R.W."/>
            <person name="Brown S.J."/>
            <person name="Bucher G."/>
            <person name="Friedrich M."/>
            <person name="Grimmelikhuijzen C.J."/>
            <person name="Klingler M."/>
            <person name="Lorenzen M."/>
            <person name="Richards S."/>
            <person name="Roth S."/>
            <person name="Schroder R."/>
            <person name="Tautz D."/>
            <person name="Zdobnov E.M."/>
            <person name="Muzny D."/>
            <person name="Gibbs R.A."/>
            <person name="Weinstock G.M."/>
            <person name="Attaway T."/>
            <person name="Bell S."/>
            <person name="Buhay C.J."/>
            <person name="Chandrabose M.N."/>
            <person name="Chavez D."/>
            <person name="Clerk-Blankenburg K.P."/>
            <person name="Cree A."/>
            <person name="Dao M."/>
            <person name="Davis C."/>
            <person name="Chacko J."/>
            <person name="Dinh H."/>
            <person name="Dugan-Rocha S."/>
            <person name="Fowler G."/>
            <person name="Garner T.T."/>
            <person name="Garnes J."/>
            <person name="Gnirke A."/>
            <person name="Hawes A."/>
            <person name="Hernandez J."/>
            <person name="Hines S."/>
            <person name="Holder M."/>
            <person name="Hume J."/>
            <person name="Jhangiani S.N."/>
            <person name="Joshi V."/>
            <person name="Khan Z.M."/>
            <person name="Jackson L."/>
            <person name="Kovar C."/>
            <person name="Kowis A."/>
            <person name="Lee S."/>
            <person name="Lewis L.R."/>
            <person name="Margolis J."/>
            <person name="Morgan M."/>
            <person name="Nazareth L.V."/>
            <person name="Nguyen N."/>
            <person name="Okwuonu G."/>
            <person name="Parker D."/>
            <person name="Richards S."/>
            <person name="Ruiz S.J."/>
            <person name="Santibanez J."/>
            <person name="Savard J."/>
            <person name="Scherer S.E."/>
            <person name="Schneider B."/>
            <person name="Sodergren E."/>
            <person name="Tautz D."/>
            <person name="Vattahil S."/>
            <person name="Villasana D."/>
            <person name="White C.S."/>
            <person name="Wright R."/>
            <person name="Park Y."/>
            <person name="Beeman R.W."/>
            <person name="Lord J."/>
            <person name="Oppert B."/>
            <person name="Lorenzen M."/>
            <person name="Brown S."/>
            <person name="Wang L."/>
            <person name="Savard J."/>
            <person name="Tautz D."/>
            <person name="Richards S."/>
            <person name="Weinstock G."/>
            <person name="Gibbs R.A."/>
            <person name="Liu Y."/>
            <person name="Worley K."/>
            <person name="Weinstock G."/>
            <person name="Elsik C.G."/>
            <person name="Reese J.T."/>
            <person name="Elhaik E."/>
            <person name="Landan G."/>
            <person name="Graur D."/>
            <person name="Arensburger P."/>
            <person name="Atkinson P."/>
            <person name="Beeman R.W."/>
            <person name="Beidler J."/>
            <person name="Brown S.J."/>
            <person name="Demuth J.P."/>
            <person name="Drury D.W."/>
            <person name="Du Y.Z."/>
            <person name="Fujiwara H."/>
            <person name="Lorenzen M."/>
            <person name="Maselli V."/>
            <person name="Osanai M."/>
            <person name="Park Y."/>
            <person name="Robertson H.M."/>
            <person name="Tu Z."/>
            <person name="Wang J.J."/>
            <person name="Wang S."/>
            <person name="Richards S."/>
            <person name="Song H."/>
            <person name="Zhang L."/>
            <person name="Sodergren E."/>
            <person name="Werner D."/>
            <person name="Stanke M."/>
            <person name="Morgenstern B."/>
            <person name="Solovyev V."/>
            <person name="Kosarev P."/>
            <person name="Brown G."/>
            <person name="Chen H.C."/>
            <person name="Ermolaeva O."/>
            <person name="Hlavina W."/>
            <person name="Kapustin Y."/>
            <person name="Kiryutin B."/>
            <person name="Kitts P."/>
            <person name="Maglott D."/>
            <person name="Pruitt K."/>
            <person name="Sapojnikov V."/>
            <person name="Souvorov A."/>
            <person name="Mackey A.J."/>
            <person name="Waterhouse R.M."/>
            <person name="Wyder S."/>
            <person name="Zdobnov E.M."/>
            <person name="Zdobnov E.M."/>
            <person name="Wyder S."/>
            <person name="Kriventseva E.V."/>
            <person name="Kadowaki T."/>
            <person name="Bork P."/>
            <person name="Aranda M."/>
            <person name="Bao R."/>
            <person name="Beermann A."/>
            <person name="Berns N."/>
            <person name="Bolognesi R."/>
            <person name="Bonneton F."/>
            <person name="Bopp D."/>
            <person name="Brown S.J."/>
            <person name="Bucher G."/>
            <person name="Butts T."/>
            <person name="Chaumot A."/>
            <person name="Denell R.E."/>
            <person name="Ferrier D.E."/>
            <person name="Friedrich M."/>
            <person name="Gordon C.M."/>
            <person name="Jindra M."/>
            <person name="Klingler M."/>
            <person name="Lan Q."/>
            <person name="Lattorff H.M."/>
            <person name="Laudet V."/>
            <person name="von Levetsow C."/>
            <person name="Liu Z."/>
            <person name="Lutz R."/>
            <person name="Lynch J.A."/>
            <person name="da Fonseca R.N."/>
            <person name="Posnien N."/>
            <person name="Reuter R."/>
            <person name="Roth S."/>
            <person name="Savard J."/>
            <person name="Schinko J.B."/>
            <person name="Schmitt C."/>
            <person name="Schoppmeier M."/>
            <person name="Schroder R."/>
            <person name="Shippy T.D."/>
            <person name="Simonnet F."/>
            <person name="Marques-Souza H."/>
            <person name="Tautz D."/>
            <person name="Tomoyasu Y."/>
            <person name="Trauner J."/>
            <person name="Van der Zee M."/>
            <person name="Vervoort M."/>
            <person name="Wittkopp N."/>
            <person name="Wimmer E.A."/>
            <person name="Yang X."/>
            <person name="Jones A.K."/>
            <person name="Sattelle D.B."/>
            <person name="Ebert P.R."/>
            <person name="Nelson D."/>
            <person name="Scott J.G."/>
            <person name="Beeman R.W."/>
            <person name="Muthukrishnan S."/>
            <person name="Kramer K.J."/>
            <person name="Arakane Y."/>
            <person name="Beeman R.W."/>
            <person name="Zhu Q."/>
            <person name="Hogenkamp D."/>
            <person name="Dixit R."/>
            <person name="Oppert B."/>
            <person name="Jiang H."/>
            <person name="Zou Z."/>
            <person name="Marshall J."/>
            <person name="Elpidina E."/>
            <person name="Vinokurov K."/>
            <person name="Oppert C."/>
            <person name="Zou Z."/>
            <person name="Evans J."/>
            <person name="Lu Z."/>
            <person name="Zhao P."/>
            <person name="Sumathipala N."/>
            <person name="Altincicek B."/>
            <person name="Vilcinskas A."/>
            <person name="Williams M."/>
            <person name="Hultmark D."/>
            <person name="Hetru C."/>
            <person name="Jiang H."/>
            <person name="Grimmelikhuijzen C.J."/>
            <person name="Hauser F."/>
            <person name="Cazzamali G."/>
            <person name="Williamson M."/>
            <person name="Park Y."/>
            <person name="Li B."/>
            <person name="Tanaka Y."/>
            <person name="Predel R."/>
            <person name="Neupert S."/>
            <person name="Schachtner J."/>
            <person name="Verleyen P."/>
            <person name="Raible F."/>
            <person name="Bork P."/>
            <person name="Friedrich M."/>
            <person name="Walden K.K."/>
            <person name="Robertson H.M."/>
            <person name="Angeli S."/>
            <person name="Foret S."/>
            <person name="Bucher G."/>
            <person name="Schuetz S."/>
            <person name="Maleszka R."/>
            <person name="Wimmer E.A."/>
            <person name="Beeman R.W."/>
            <person name="Lorenzen M."/>
            <person name="Tomoyasu Y."/>
            <person name="Miller S.C."/>
            <person name="Grossmann D."/>
            <person name="Bucher G."/>
        </authorList>
    </citation>
    <scope>NUCLEOTIDE SEQUENCE [LARGE SCALE GENOMIC DNA]</scope>
    <source>
        <strain evidence="11 12">Georgia GA2</strain>
    </source>
</reference>
<keyword evidence="2" id="KW-1003">Cell membrane</keyword>
<organism evidence="11 12">
    <name type="scientific">Tribolium castaneum</name>
    <name type="common">Red flour beetle</name>
    <dbReference type="NCBI Taxonomy" id="7070"/>
    <lineage>
        <taxon>Eukaryota</taxon>
        <taxon>Metazoa</taxon>
        <taxon>Ecdysozoa</taxon>
        <taxon>Arthropoda</taxon>
        <taxon>Hexapoda</taxon>
        <taxon>Insecta</taxon>
        <taxon>Pterygota</taxon>
        <taxon>Neoptera</taxon>
        <taxon>Endopterygota</taxon>
        <taxon>Coleoptera</taxon>
        <taxon>Polyphaga</taxon>
        <taxon>Cucujiformia</taxon>
        <taxon>Tenebrionidae</taxon>
        <taxon>Tenebrionidae incertae sedis</taxon>
        <taxon>Tribolium</taxon>
    </lineage>
</organism>
<dbReference type="HOGENOM" id="CLU_062908_0_0_1"/>
<keyword evidence="4 10" id="KW-0812">Transmembrane</keyword>
<keyword evidence="12" id="KW-1185">Reference proteome</keyword>
<keyword evidence="8 10" id="KW-0675">Receptor</keyword>
<evidence type="ECO:0000256" key="1">
    <source>
        <dbReference type="ARBA" id="ARBA00004651"/>
    </source>
</evidence>
<evidence type="ECO:0000256" key="4">
    <source>
        <dbReference type="ARBA" id="ARBA00022692"/>
    </source>
</evidence>
<name>D6X414_TRICA</name>
<evidence type="ECO:0000313" key="11">
    <source>
        <dbReference type="EMBL" id="EEZ97776.1"/>
    </source>
</evidence>
<evidence type="ECO:0000256" key="10">
    <source>
        <dbReference type="RuleBase" id="RU351113"/>
    </source>
</evidence>
<evidence type="ECO:0000256" key="7">
    <source>
        <dbReference type="ARBA" id="ARBA00023136"/>
    </source>
</evidence>
<dbReference type="GO" id="GO:0005886">
    <property type="term" value="C:plasma membrane"/>
    <property type="evidence" value="ECO:0000318"/>
    <property type="project" value="GO_Central"/>
</dbReference>
<dbReference type="OrthoDB" id="6604226at2759"/>
<dbReference type="GO" id="GO:0005549">
    <property type="term" value="F:odorant binding"/>
    <property type="evidence" value="ECO:0007669"/>
    <property type="project" value="InterPro"/>
</dbReference>